<evidence type="ECO:0000313" key="9">
    <source>
        <dbReference type="EMBL" id="TID23208.1"/>
    </source>
</evidence>
<keyword evidence="5" id="KW-0067">ATP-binding</keyword>
<dbReference type="GO" id="GO:0005737">
    <property type="term" value="C:cytoplasm"/>
    <property type="evidence" value="ECO:0007669"/>
    <property type="project" value="TreeGrafter"/>
</dbReference>
<organism evidence="9 10">
    <name type="scientific">Pichia inconspicua</name>
    <dbReference type="NCBI Taxonomy" id="52247"/>
    <lineage>
        <taxon>Eukaryota</taxon>
        <taxon>Fungi</taxon>
        <taxon>Dikarya</taxon>
        <taxon>Ascomycota</taxon>
        <taxon>Saccharomycotina</taxon>
        <taxon>Pichiomycetes</taxon>
        <taxon>Pichiales</taxon>
        <taxon>Pichiaceae</taxon>
        <taxon>Pichia</taxon>
    </lineage>
</organism>
<dbReference type="SUPFAM" id="SSF52540">
    <property type="entry name" value="P-loop containing nucleoside triphosphate hydrolases"/>
    <property type="match status" value="1"/>
</dbReference>
<comment type="caution">
    <text evidence="9">The sequence shown here is derived from an EMBL/GenBank/DDBJ whole genome shotgun (WGS) entry which is preliminary data.</text>
</comment>
<dbReference type="Pfam" id="PF13086">
    <property type="entry name" value="AAA_11"/>
    <property type="match status" value="1"/>
</dbReference>
<dbReference type="EMBL" id="SELW01000533">
    <property type="protein sequence ID" value="TID23208.1"/>
    <property type="molecule type" value="Genomic_DNA"/>
</dbReference>
<evidence type="ECO:0000256" key="6">
    <source>
        <dbReference type="SAM" id="Coils"/>
    </source>
</evidence>
<evidence type="ECO:0000313" key="10">
    <source>
        <dbReference type="Proteomes" id="UP000307173"/>
    </source>
</evidence>
<reference evidence="9 10" key="1">
    <citation type="journal article" date="2019" name="Front. Genet.">
        <title>Whole-Genome Sequencing of the Opportunistic Yeast Pathogen Candida inconspicua Uncovers Its Hybrid Origin.</title>
        <authorList>
            <person name="Mixao V."/>
            <person name="Hansen A.P."/>
            <person name="Saus E."/>
            <person name="Boekhout T."/>
            <person name="Lass-Florl C."/>
            <person name="Gabaldon T."/>
        </authorList>
    </citation>
    <scope>NUCLEOTIDE SEQUENCE [LARGE SCALE GENOMIC DNA]</scope>
    <source>
        <strain evidence="9 10">CBS 180</strain>
    </source>
</reference>
<dbReference type="PANTHER" id="PTHR10887:SF317">
    <property type="entry name" value="ATP-DEPENDENT RNA HELICASE ECM32-RELATED"/>
    <property type="match status" value="1"/>
</dbReference>
<name>A0A4T0X0T4_9ASCO</name>
<dbReference type="InterPro" id="IPR045055">
    <property type="entry name" value="DNA2/NAM7-like"/>
</dbReference>
<dbReference type="Proteomes" id="UP000307173">
    <property type="component" value="Unassembled WGS sequence"/>
</dbReference>
<dbReference type="FunFam" id="3.40.50.300:FF:000326">
    <property type="entry name" value="P-loop containing nucleoside triphosphate hydrolase"/>
    <property type="match status" value="1"/>
</dbReference>
<gene>
    <name evidence="9" type="ORF">CANINC_003225</name>
</gene>
<dbReference type="InterPro" id="IPR047187">
    <property type="entry name" value="SF1_C_Upf1"/>
</dbReference>
<proteinExistence type="inferred from homology"/>
<dbReference type="OrthoDB" id="6513042at2759"/>
<dbReference type="GO" id="GO:0003724">
    <property type="term" value="F:RNA helicase activity"/>
    <property type="evidence" value="ECO:0007669"/>
    <property type="project" value="TreeGrafter"/>
</dbReference>
<evidence type="ECO:0008006" key="11">
    <source>
        <dbReference type="Google" id="ProtNLM"/>
    </source>
</evidence>
<dbReference type="CDD" id="cd18808">
    <property type="entry name" value="SF1_C_Upf1"/>
    <property type="match status" value="1"/>
</dbReference>
<keyword evidence="4" id="KW-0347">Helicase</keyword>
<dbReference type="GO" id="GO:0000184">
    <property type="term" value="P:nuclear-transcribed mRNA catabolic process, nonsense-mediated decay"/>
    <property type="evidence" value="ECO:0007669"/>
    <property type="project" value="TreeGrafter"/>
</dbReference>
<dbReference type="Gene3D" id="3.40.50.300">
    <property type="entry name" value="P-loop containing nucleotide triphosphate hydrolases"/>
    <property type="match status" value="2"/>
</dbReference>
<evidence type="ECO:0000256" key="2">
    <source>
        <dbReference type="ARBA" id="ARBA00022741"/>
    </source>
</evidence>
<evidence type="ECO:0000256" key="5">
    <source>
        <dbReference type="ARBA" id="ARBA00022840"/>
    </source>
</evidence>
<evidence type="ECO:0000259" key="8">
    <source>
        <dbReference type="Pfam" id="PF13087"/>
    </source>
</evidence>
<dbReference type="GO" id="GO:0016787">
    <property type="term" value="F:hydrolase activity"/>
    <property type="evidence" value="ECO:0007669"/>
    <property type="project" value="UniProtKB-KW"/>
</dbReference>
<dbReference type="GO" id="GO:0005524">
    <property type="term" value="F:ATP binding"/>
    <property type="evidence" value="ECO:0007669"/>
    <property type="project" value="UniProtKB-KW"/>
</dbReference>
<dbReference type="InterPro" id="IPR041679">
    <property type="entry name" value="DNA2/NAM7-like_C"/>
</dbReference>
<evidence type="ECO:0000259" key="7">
    <source>
        <dbReference type="Pfam" id="PF13086"/>
    </source>
</evidence>
<protein>
    <recommendedName>
        <fullName evidence="11">AAA+ ATPase domain-containing protein</fullName>
    </recommendedName>
</protein>
<dbReference type="PANTHER" id="PTHR10887">
    <property type="entry name" value="DNA2/NAM7 HELICASE FAMILY"/>
    <property type="match status" value="1"/>
</dbReference>
<dbReference type="STRING" id="52247.A0A4T0X0T4"/>
<dbReference type="AlphaFoldDB" id="A0A4T0X0T4"/>
<keyword evidence="3" id="KW-0378">Hydrolase</keyword>
<dbReference type="InterPro" id="IPR041677">
    <property type="entry name" value="DNA2/NAM7_AAA_11"/>
</dbReference>
<keyword evidence="10" id="KW-1185">Reference proteome</keyword>
<evidence type="ECO:0000256" key="4">
    <source>
        <dbReference type="ARBA" id="ARBA00022806"/>
    </source>
</evidence>
<dbReference type="GO" id="GO:0005694">
    <property type="term" value="C:chromosome"/>
    <property type="evidence" value="ECO:0007669"/>
    <property type="project" value="UniProtKB-ARBA"/>
</dbReference>
<evidence type="ECO:0000256" key="3">
    <source>
        <dbReference type="ARBA" id="ARBA00022801"/>
    </source>
</evidence>
<feature type="domain" description="DNA2/NAM7 helicase-like C-terminal" evidence="8">
    <location>
        <begin position="844"/>
        <end position="1068"/>
    </location>
</feature>
<dbReference type="GO" id="GO:0003678">
    <property type="term" value="F:DNA helicase activity"/>
    <property type="evidence" value="ECO:0007669"/>
    <property type="project" value="UniProtKB-ARBA"/>
</dbReference>
<dbReference type="Pfam" id="PF13087">
    <property type="entry name" value="AAA_12"/>
    <property type="match status" value="1"/>
</dbReference>
<keyword evidence="6" id="KW-0175">Coiled coil</keyword>
<dbReference type="InterPro" id="IPR027417">
    <property type="entry name" value="P-loop_NTPase"/>
</dbReference>
<sequence>MLAARKVENGLVILECPDNSIGLVVQDDDDEIYTLREMAKEYIFHKTTRKRVPKTPQQFSITLSGVKSPDKCVNAKFGYDTFIYDNDKIALSDEEKQDPVLRLAFFEDISKKKTKNDPFINLQKYTKSDFEGFSSFLKEEKYPITLVLVDQNEISEIYDFLDTLIQNGNRVMILTYHGDKNAKANYKIIAKGLSLIIDRIQKDFTTEDFGKQTHLLAYKSTAFLAYTYLSYKGLDTNLTSTVIFNSNIDELDVLSSEEYLHMDLSNSKLDSKIERYRVKTPVLSLSLNKTYDEVKDKYHKNRNPWICKCTRFYDLSYFKDHKPNEWFTGDIIGWIEAWKDFDFQDSYDADLDDVNPNWMFIKQEGDDFSSDDEDDEREDFINDEFMDEAFFSINDPEQRILSREDLNEYQKTLEEKREKLQKIITLTLPDKIKMKFDNMDSYFQYLTYSLLLEELYSENICLESYIKPESSHRCSLFVNTKQTFDNYVAEEYHHLKKHAFSRDQPIYIFKRQDADLNWKKVPKFWIARVERADLCHFEDDGTVKVTSTKNRVNPDKTNQISMYSLVLYDWNSFPFPKNENPANFAFLPGNIVLGRVFSAMENISNPIFTNLILGQNKLSPKIPKVQLDKWFTKLNDSQKSAVCTALTNDVTLVQGPPGTGKTASIYEMVLQFLDAGIKPVMVVAASNLAVDNIAEKMITTHADKILRVTSNVRERDYSQEHLLGPICLHNKISKHFSPEIKEIEEKLREDLKNIDDAEFSKYHDEAQLIAEGICRNTEVIFTTTASIGNKHINKLDNIPVLIMDEATQSSEQLTLIAMAVRGCTKVILVGDPKQLSVFTEVKTLQMSLFERVLANGVYTKPMFLNTQYRMHPAISEFSRENIYNNELKDGISTEDRVIKKLKYPLFFFDHQGLHAIEEKTFSIHGEDFGFSWSNKVEAKYVVEMVEILIRDRKIAPSDIGVMTGYSAQRELLVKELKRNSVVNPEKCHVESYVDTDDISIKRSVTVVDINGLIVASVDAFQGREKKVMIMSLVRSNNDGTIGFMTDERRMNVALTRAQYSMILVGNAKCFSKNEFWKGYIDSLEKKGYVHTDMYNY</sequence>
<accession>A0A4T0X0T4</accession>
<comment type="similarity">
    <text evidence="1">Belongs to the DNA2/NAM7 helicase family.</text>
</comment>
<feature type="domain" description="DNA2/NAM7 helicase helicase" evidence="7">
    <location>
        <begin position="744"/>
        <end position="836"/>
    </location>
</feature>
<feature type="coiled-coil region" evidence="6">
    <location>
        <begin position="399"/>
        <end position="426"/>
    </location>
</feature>
<evidence type="ECO:0000256" key="1">
    <source>
        <dbReference type="ARBA" id="ARBA00007913"/>
    </source>
</evidence>
<keyword evidence="2" id="KW-0547">Nucleotide-binding</keyword>